<feature type="non-terminal residue" evidence="2">
    <location>
        <position position="45"/>
    </location>
</feature>
<dbReference type="Proteomes" id="UP000782843">
    <property type="component" value="Unassembled WGS sequence"/>
</dbReference>
<reference evidence="2" key="1">
    <citation type="submission" date="2020-04" db="EMBL/GenBank/DDBJ databases">
        <authorList>
            <person name="Zhang T."/>
        </authorList>
    </citation>
    <scope>NUCLEOTIDE SEQUENCE</scope>
    <source>
        <strain evidence="2">HKST-UBA10</strain>
    </source>
</reference>
<comment type="caution">
    <text evidence="2">The sequence shown here is derived from an EMBL/GenBank/DDBJ whole genome shotgun (WGS) entry which is preliminary data.</text>
</comment>
<sequence length="45" mass="5024">MSKIIQLEGRNVITEALNSGRKMKKILVDKGGESNDKIKNILRLA</sequence>
<dbReference type="EMBL" id="JAGQLG010000191">
    <property type="protein sequence ID" value="MCA9382646.1"/>
    <property type="molecule type" value="Genomic_DNA"/>
</dbReference>
<dbReference type="GO" id="GO:0008168">
    <property type="term" value="F:methyltransferase activity"/>
    <property type="evidence" value="ECO:0007669"/>
    <property type="project" value="InterPro"/>
</dbReference>
<proteinExistence type="predicted"/>
<dbReference type="InterPro" id="IPR013123">
    <property type="entry name" value="SpoU_subst-bd"/>
</dbReference>
<dbReference type="Pfam" id="PF08032">
    <property type="entry name" value="SpoU_sub_bind"/>
    <property type="match status" value="1"/>
</dbReference>
<protein>
    <recommendedName>
        <fullName evidence="1">RNA 2-O ribose methyltransferase substrate binding domain-containing protein</fullName>
    </recommendedName>
</protein>
<evidence type="ECO:0000313" key="3">
    <source>
        <dbReference type="Proteomes" id="UP000782843"/>
    </source>
</evidence>
<evidence type="ECO:0000313" key="2">
    <source>
        <dbReference type="EMBL" id="MCA9382646.1"/>
    </source>
</evidence>
<name>A0A955RIB1_9BACT</name>
<organism evidence="2 3">
    <name type="scientific">Candidatus Dojkabacteria bacterium</name>
    <dbReference type="NCBI Taxonomy" id="2099670"/>
    <lineage>
        <taxon>Bacteria</taxon>
        <taxon>Candidatus Dojkabacteria</taxon>
    </lineage>
</organism>
<dbReference type="AlphaFoldDB" id="A0A955RIB1"/>
<evidence type="ECO:0000259" key="1">
    <source>
        <dbReference type="Pfam" id="PF08032"/>
    </source>
</evidence>
<feature type="domain" description="RNA 2-O ribose methyltransferase substrate binding" evidence="1">
    <location>
        <begin position="7"/>
        <end position="45"/>
    </location>
</feature>
<reference evidence="2" key="2">
    <citation type="journal article" date="2021" name="Microbiome">
        <title>Successional dynamics and alternative stable states in a saline activated sludge microbial community over 9 years.</title>
        <authorList>
            <person name="Wang Y."/>
            <person name="Ye J."/>
            <person name="Ju F."/>
            <person name="Liu L."/>
            <person name="Boyd J.A."/>
            <person name="Deng Y."/>
            <person name="Parks D.H."/>
            <person name="Jiang X."/>
            <person name="Yin X."/>
            <person name="Woodcroft B.J."/>
            <person name="Tyson G.W."/>
            <person name="Hugenholtz P."/>
            <person name="Polz M.F."/>
            <person name="Zhang T."/>
        </authorList>
    </citation>
    <scope>NUCLEOTIDE SEQUENCE</scope>
    <source>
        <strain evidence="2">HKST-UBA10</strain>
    </source>
</reference>
<accession>A0A955RIB1</accession>
<gene>
    <name evidence="2" type="ORF">KC660_04555</name>
</gene>